<gene>
    <name evidence="18" type="ORF">GRI97_04505</name>
</gene>
<dbReference type="PANTHER" id="PTHR32552">
    <property type="entry name" value="FERRICHROME IRON RECEPTOR-RELATED"/>
    <property type="match status" value="1"/>
</dbReference>
<evidence type="ECO:0000256" key="12">
    <source>
        <dbReference type="PROSITE-ProRule" id="PRU01360"/>
    </source>
</evidence>
<evidence type="ECO:0000256" key="2">
    <source>
        <dbReference type="ARBA" id="ARBA00022448"/>
    </source>
</evidence>
<dbReference type="PROSITE" id="PS52016">
    <property type="entry name" value="TONB_DEPENDENT_REC_3"/>
    <property type="match status" value="1"/>
</dbReference>
<comment type="subcellular location">
    <subcellularLocation>
        <location evidence="1 12">Cell outer membrane</location>
        <topology evidence="1 12">Multi-pass membrane protein</topology>
    </subcellularLocation>
</comment>
<dbReference type="EMBL" id="WTYJ01000001">
    <property type="protein sequence ID" value="MXO98246.1"/>
    <property type="molecule type" value="Genomic_DNA"/>
</dbReference>
<evidence type="ECO:0000256" key="5">
    <source>
        <dbReference type="ARBA" id="ARBA00022692"/>
    </source>
</evidence>
<evidence type="ECO:0000256" key="1">
    <source>
        <dbReference type="ARBA" id="ARBA00004571"/>
    </source>
</evidence>
<sequence length="896" mass="96342">MMQIAGAARVAATRGLFLCGAALTAFGLPSVAQAQDAAVQAVDNDATENTGNAIVVTATKREKTLQDVPVAVTVTTAETLERAQIRDLRDLQTVVPSLTVGQRANVGSTNFFIRGFGNGANNAGIEPSVGVFVDNVYRSRTLAQITDLPDVSRIEVLRGPQSTLFGKNASAGIVSITTKEPQFKLGGSAELTYGAFNQVIARGYLTGPIEDNLAASITAGINKRDGFFEDRGTGGRTNERDRWFVRGQLLGEMGDVRVRVIADYDAIDENCCAVLNLRNGIATPAVLAVGGMVNDPANWDQDVVYNNFNSTNEVKNYGISAQLDWDIGDFKLTSISAFRNTRAVTYQDSDFTSADLLYPNFQDLHIGTLTQELRLSGSIGDRVDVLLGAFYIDEDIDQRNNLNFATDFRSYANLLVQGLSSGALSLPMLESVFGAADQTNYTGQFLANGQGFSEFYTLDSQALSVYGQFDVTLFDGVVLTLGGNYTDDRKTYSARLNSTDVFSSINLDAPQYAGFRGQLLTQGAVAQGVGTALNLGRAATAAEVQAFAGSNATAFQTIFAGARAYATANANNPLANPLAQLRQLQLMPPFLDVPNAVEDGHRNDSKFTYTARLAADVSEWLNVYASYATGFKASSINLSRDSRPSPSDRAAIEAAGLSSNNLVYGSRLAAPEEATVIELGAKANWRWISANLAIFQQDIDGFQSNVFTGSGFALRNAGKLRTRGVEFESQARLGGLQLNLGATYLDPVYKSFPQSAVGDLSGRRPADIPEWSLIVGAQYELAVGNGNLVPRVSYLWQSDVQIVEGMPGYLVKNPDGTIADASLALAAALPFRREVNDLTASIAYEFDNGLALSIWGRNLLNDRNFSTVFDAPAQPRGISGYLNDPRTYGASVRYRF</sequence>
<keyword evidence="11 12" id="KW-0998">Cell outer membrane</keyword>
<keyword evidence="19" id="KW-1185">Reference proteome</keyword>
<dbReference type="GO" id="GO:0006826">
    <property type="term" value="P:iron ion transport"/>
    <property type="evidence" value="ECO:0007669"/>
    <property type="project" value="UniProtKB-KW"/>
</dbReference>
<evidence type="ECO:0000256" key="11">
    <source>
        <dbReference type="ARBA" id="ARBA00023237"/>
    </source>
</evidence>
<organism evidence="18 19">
    <name type="scientific">Croceibacterium xixiisoli</name>
    <dbReference type="NCBI Taxonomy" id="1476466"/>
    <lineage>
        <taxon>Bacteria</taxon>
        <taxon>Pseudomonadati</taxon>
        <taxon>Pseudomonadota</taxon>
        <taxon>Alphaproteobacteria</taxon>
        <taxon>Sphingomonadales</taxon>
        <taxon>Erythrobacteraceae</taxon>
        <taxon>Croceibacterium</taxon>
    </lineage>
</organism>
<evidence type="ECO:0000256" key="13">
    <source>
        <dbReference type="PROSITE-ProRule" id="PRU10144"/>
    </source>
</evidence>
<dbReference type="Pfam" id="PF07715">
    <property type="entry name" value="Plug"/>
    <property type="match status" value="1"/>
</dbReference>
<accession>A0A6I4TQT2</accession>
<dbReference type="SUPFAM" id="SSF56935">
    <property type="entry name" value="Porins"/>
    <property type="match status" value="1"/>
</dbReference>
<feature type="short sequence motif" description="TonB C-terminal box" evidence="13">
    <location>
        <begin position="879"/>
        <end position="896"/>
    </location>
</feature>
<name>A0A6I4TQT2_9SPHN</name>
<evidence type="ECO:0000256" key="9">
    <source>
        <dbReference type="ARBA" id="ARBA00023077"/>
    </source>
</evidence>
<keyword evidence="5 12" id="KW-0812">Transmembrane</keyword>
<dbReference type="InterPro" id="IPR039426">
    <property type="entry name" value="TonB-dep_rcpt-like"/>
</dbReference>
<keyword evidence="3 12" id="KW-1134">Transmembrane beta strand</keyword>
<evidence type="ECO:0000256" key="10">
    <source>
        <dbReference type="ARBA" id="ARBA00023136"/>
    </source>
</evidence>
<feature type="chain" id="PRO_5026166309" evidence="15">
    <location>
        <begin position="35"/>
        <end position="896"/>
    </location>
</feature>
<dbReference type="PROSITE" id="PS01156">
    <property type="entry name" value="TONB_DEPENDENT_REC_2"/>
    <property type="match status" value="1"/>
</dbReference>
<dbReference type="InterPro" id="IPR010917">
    <property type="entry name" value="TonB_rcpt_CS"/>
</dbReference>
<evidence type="ECO:0000256" key="7">
    <source>
        <dbReference type="ARBA" id="ARBA00023004"/>
    </source>
</evidence>
<evidence type="ECO:0000256" key="4">
    <source>
        <dbReference type="ARBA" id="ARBA00022496"/>
    </source>
</evidence>
<evidence type="ECO:0000256" key="6">
    <source>
        <dbReference type="ARBA" id="ARBA00022729"/>
    </source>
</evidence>
<feature type="domain" description="TonB-dependent receptor plug" evidence="17">
    <location>
        <begin position="65"/>
        <end position="173"/>
    </location>
</feature>
<evidence type="ECO:0000256" key="8">
    <source>
        <dbReference type="ARBA" id="ARBA00023065"/>
    </source>
</evidence>
<dbReference type="Gene3D" id="2.40.170.20">
    <property type="entry name" value="TonB-dependent receptor, beta-barrel domain"/>
    <property type="match status" value="2"/>
</dbReference>
<keyword evidence="10 12" id="KW-0472">Membrane</keyword>
<dbReference type="InterPro" id="IPR000531">
    <property type="entry name" value="Beta-barrel_TonB"/>
</dbReference>
<dbReference type="Pfam" id="PF00593">
    <property type="entry name" value="TonB_dep_Rec_b-barrel"/>
    <property type="match status" value="1"/>
</dbReference>
<dbReference type="AlphaFoldDB" id="A0A6I4TQT2"/>
<dbReference type="InterPro" id="IPR012910">
    <property type="entry name" value="Plug_dom"/>
</dbReference>
<keyword evidence="7" id="KW-0408">Iron</keyword>
<comment type="caution">
    <text evidence="18">The sequence shown here is derived from an EMBL/GenBank/DDBJ whole genome shotgun (WGS) entry which is preliminary data.</text>
</comment>
<feature type="domain" description="TonB-dependent receptor-like beta-barrel" evidence="16">
    <location>
        <begin position="291"/>
        <end position="859"/>
    </location>
</feature>
<dbReference type="Proteomes" id="UP000469430">
    <property type="component" value="Unassembled WGS sequence"/>
</dbReference>
<proteinExistence type="inferred from homology"/>
<keyword evidence="8" id="KW-0406">Ion transport</keyword>
<feature type="signal peptide" evidence="15">
    <location>
        <begin position="1"/>
        <end position="34"/>
    </location>
</feature>
<evidence type="ECO:0000259" key="16">
    <source>
        <dbReference type="Pfam" id="PF00593"/>
    </source>
</evidence>
<dbReference type="PANTHER" id="PTHR32552:SF81">
    <property type="entry name" value="TONB-DEPENDENT OUTER MEMBRANE RECEPTOR"/>
    <property type="match status" value="1"/>
</dbReference>
<evidence type="ECO:0000256" key="15">
    <source>
        <dbReference type="SAM" id="SignalP"/>
    </source>
</evidence>
<keyword evidence="2 12" id="KW-0813">Transport</keyword>
<keyword evidence="6 15" id="KW-0732">Signal</keyword>
<evidence type="ECO:0000313" key="19">
    <source>
        <dbReference type="Proteomes" id="UP000469430"/>
    </source>
</evidence>
<dbReference type="InterPro" id="IPR036942">
    <property type="entry name" value="Beta-barrel_TonB_sf"/>
</dbReference>
<keyword evidence="9 14" id="KW-0798">TonB box</keyword>
<evidence type="ECO:0000256" key="14">
    <source>
        <dbReference type="RuleBase" id="RU003357"/>
    </source>
</evidence>
<keyword evidence="18" id="KW-0675">Receptor</keyword>
<evidence type="ECO:0000313" key="18">
    <source>
        <dbReference type="EMBL" id="MXO98246.1"/>
    </source>
</evidence>
<reference evidence="18 19" key="1">
    <citation type="submission" date="2019-12" db="EMBL/GenBank/DDBJ databases">
        <title>Genomic-based taxomic classification of the family Erythrobacteraceae.</title>
        <authorList>
            <person name="Xu L."/>
        </authorList>
    </citation>
    <scope>NUCLEOTIDE SEQUENCE [LARGE SCALE GENOMIC DNA]</scope>
    <source>
        <strain evidence="18 19">S36</strain>
    </source>
</reference>
<dbReference type="RefSeq" id="WP_161389906.1">
    <property type="nucleotide sequence ID" value="NZ_JBHSCP010000001.1"/>
</dbReference>
<dbReference type="GO" id="GO:0009279">
    <property type="term" value="C:cell outer membrane"/>
    <property type="evidence" value="ECO:0007669"/>
    <property type="project" value="UniProtKB-SubCell"/>
</dbReference>
<comment type="similarity">
    <text evidence="12 14">Belongs to the TonB-dependent receptor family.</text>
</comment>
<evidence type="ECO:0000259" key="17">
    <source>
        <dbReference type="Pfam" id="PF07715"/>
    </source>
</evidence>
<evidence type="ECO:0000256" key="3">
    <source>
        <dbReference type="ARBA" id="ARBA00022452"/>
    </source>
</evidence>
<dbReference type="OrthoDB" id="9760333at2"/>
<protein>
    <submittedName>
        <fullName evidence="18">TonB-dependent receptor</fullName>
    </submittedName>
</protein>
<keyword evidence="4" id="KW-0410">Iron transport</keyword>